<evidence type="ECO:0000313" key="4">
    <source>
        <dbReference type="Proteomes" id="UP000263642"/>
    </source>
</evidence>
<name>A0A3D3R261_9PLAN</name>
<accession>A0A3D3R261</accession>
<dbReference type="PANTHER" id="PTHR21240:SF28">
    <property type="entry name" value="ISO-OROTATE DECARBOXYLASE (EUROFUNG)"/>
    <property type="match status" value="1"/>
</dbReference>
<dbReference type="InterPro" id="IPR032465">
    <property type="entry name" value="ACMSD"/>
</dbReference>
<dbReference type="GO" id="GO:0016831">
    <property type="term" value="F:carboxy-lyase activity"/>
    <property type="evidence" value="ECO:0007669"/>
    <property type="project" value="InterPro"/>
</dbReference>
<feature type="domain" description="Amidohydrolase-related" evidence="2">
    <location>
        <begin position="52"/>
        <end position="242"/>
    </location>
</feature>
<evidence type="ECO:0000256" key="1">
    <source>
        <dbReference type="ARBA" id="ARBA00023239"/>
    </source>
</evidence>
<organism evidence="3 4">
    <name type="scientific">Gimesia maris</name>
    <dbReference type="NCBI Taxonomy" id="122"/>
    <lineage>
        <taxon>Bacteria</taxon>
        <taxon>Pseudomonadati</taxon>
        <taxon>Planctomycetota</taxon>
        <taxon>Planctomycetia</taxon>
        <taxon>Planctomycetales</taxon>
        <taxon>Planctomycetaceae</taxon>
        <taxon>Gimesia</taxon>
    </lineage>
</organism>
<keyword evidence="1" id="KW-0456">Lyase</keyword>
<dbReference type="GO" id="GO:0005737">
    <property type="term" value="C:cytoplasm"/>
    <property type="evidence" value="ECO:0007669"/>
    <property type="project" value="TreeGrafter"/>
</dbReference>
<dbReference type="Proteomes" id="UP000263642">
    <property type="component" value="Unassembled WGS sequence"/>
</dbReference>
<dbReference type="AlphaFoldDB" id="A0A3D3R261"/>
<evidence type="ECO:0000313" key="3">
    <source>
        <dbReference type="EMBL" id="HCO22913.1"/>
    </source>
</evidence>
<keyword evidence="3" id="KW-0378">Hydrolase</keyword>
<dbReference type="GO" id="GO:0019748">
    <property type="term" value="P:secondary metabolic process"/>
    <property type="evidence" value="ECO:0007669"/>
    <property type="project" value="TreeGrafter"/>
</dbReference>
<comment type="caution">
    <text evidence="3">The sequence shown here is derived from an EMBL/GenBank/DDBJ whole genome shotgun (WGS) entry which is preliminary data.</text>
</comment>
<dbReference type="InterPro" id="IPR032466">
    <property type="entry name" value="Metal_Hydrolase"/>
</dbReference>
<dbReference type="Gene3D" id="3.20.20.140">
    <property type="entry name" value="Metal-dependent hydrolases"/>
    <property type="match status" value="1"/>
</dbReference>
<reference evidence="3 4" key="1">
    <citation type="journal article" date="2018" name="Nat. Biotechnol.">
        <title>A standardized bacterial taxonomy based on genome phylogeny substantially revises the tree of life.</title>
        <authorList>
            <person name="Parks D.H."/>
            <person name="Chuvochina M."/>
            <person name="Waite D.W."/>
            <person name="Rinke C."/>
            <person name="Skarshewski A."/>
            <person name="Chaumeil P.A."/>
            <person name="Hugenholtz P."/>
        </authorList>
    </citation>
    <scope>NUCLEOTIDE SEQUENCE [LARGE SCALE GENOMIC DNA]</scope>
    <source>
        <strain evidence="3">UBA9375</strain>
    </source>
</reference>
<gene>
    <name evidence="3" type="ORF">DIT97_07600</name>
</gene>
<dbReference type="PANTHER" id="PTHR21240">
    <property type="entry name" value="2-AMINO-3-CARBOXYLMUCONATE-6-SEMIALDEHYDE DECARBOXYLASE"/>
    <property type="match status" value="1"/>
</dbReference>
<evidence type="ECO:0000259" key="2">
    <source>
        <dbReference type="Pfam" id="PF04909"/>
    </source>
</evidence>
<protein>
    <submittedName>
        <fullName evidence="3">Amidohydrolase</fullName>
    </submittedName>
</protein>
<dbReference type="GO" id="GO:0016787">
    <property type="term" value="F:hydrolase activity"/>
    <property type="evidence" value="ECO:0007669"/>
    <property type="project" value="UniProtKB-KW"/>
</dbReference>
<dbReference type="Pfam" id="PF04909">
    <property type="entry name" value="Amidohydro_2"/>
    <property type="match status" value="1"/>
</dbReference>
<dbReference type="EMBL" id="DQAY01000047">
    <property type="protein sequence ID" value="HCO22913.1"/>
    <property type="molecule type" value="Genomic_DNA"/>
</dbReference>
<sequence>MTKLTIVDSHVLLGTEDHLSLTPDDLLRRMDLNGVETAIARPMGAELIVRNREGNDSLLQAHPRIKAMVSVNPWWGPEFCLEELQRCRDQGAVGLFLNPARQGFFPTDSRITPLLELAEEFQWPVMFHTGTYIYADVLSVLERARQFPALNFIAGFGGFADMWFELPGVFSATENLYLDTSLLWGEAVQGILESSGASRLLFASAEPRNSIQVVLKVLERLALPETQRESILSGNAKRIFHLT</sequence>
<dbReference type="SUPFAM" id="SSF51556">
    <property type="entry name" value="Metallo-dependent hydrolases"/>
    <property type="match status" value="1"/>
</dbReference>
<dbReference type="InterPro" id="IPR006680">
    <property type="entry name" value="Amidohydro-rel"/>
</dbReference>
<proteinExistence type="predicted"/>